<feature type="transmembrane region" description="Helical" evidence="1">
    <location>
        <begin position="12"/>
        <end position="34"/>
    </location>
</feature>
<evidence type="ECO:0000313" key="3">
    <source>
        <dbReference type="Proteomes" id="UP001569904"/>
    </source>
</evidence>
<dbReference type="Proteomes" id="UP001569904">
    <property type="component" value="Unassembled WGS sequence"/>
</dbReference>
<dbReference type="EMBL" id="JAXCEH010000016">
    <property type="protein sequence ID" value="MFA1556709.1"/>
    <property type="molecule type" value="Genomic_DNA"/>
</dbReference>
<comment type="caution">
    <text evidence="2">The sequence shown here is derived from an EMBL/GenBank/DDBJ whole genome shotgun (WGS) entry which is preliminary data.</text>
</comment>
<keyword evidence="1" id="KW-0472">Membrane</keyword>
<dbReference type="RefSeq" id="WP_371943452.1">
    <property type="nucleotide sequence ID" value="NZ_JAXCEH010000016.1"/>
</dbReference>
<keyword evidence="3" id="KW-1185">Reference proteome</keyword>
<proteinExistence type="predicted"/>
<gene>
    <name evidence="2" type="ORF">SM436_23695</name>
</gene>
<keyword evidence="1" id="KW-0812">Transmembrane</keyword>
<name>A0ABV4R1G0_9ACTN</name>
<sequence>MPPPRRGGGGGLVIGLIGGGLVFLIIVAVVVYAVSVGGGKSPEEKLTAAALNMDTARAVQLKGTFGGSETLSGELNVTKGGRAMGPVTWGGNNVTVLAADGKLFVKADKSYWDREISATDDPFYLKSGEQWGRLSDDELDLDFKTQLSPAALATKVRSARISRVDPVKTTWQGKKALKFSTFSSTIYITDEDDAELLRYEATSPRVALDVTPKDSGDASSLISDMRSSMGELRDSFNGSARPSVDEWKKGGCNGSSGCTVQASIRPPYNVEKPVTIDVRFRLTAGTLTGRDLGNCTTRITISGSSSQWASCRVSSSAWQSWAKSTGGTFYKHAQYKVIGATSTEVQALQNGLESE</sequence>
<keyword evidence="1" id="KW-1133">Transmembrane helix</keyword>
<evidence type="ECO:0000313" key="2">
    <source>
        <dbReference type="EMBL" id="MFA1556709.1"/>
    </source>
</evidence>
<protein>
    <submittedName>
        <fullName evidence="2">Uncharacterized protein</fullName>
    </submittedName>
</protein>
<evidence type="ECO:0000256" key="1">
    <source>
        <dbReference type="SAM" id="Phobius"/>
    </source>
</evidence>
<accession>A0ABV4R1G0</accession>
<reference evidence="2 3" key="1">
    <citation type="submission" date="2023-11" db="EMBL/GenBank/DDBJ databases">
        <title>Actinomadura monticuli sp. nov., isolated from volcanic ash.</title>
        <authorList>
            <person name="Lee S.D."/>
            <person name="Yang H."/>
            <person name="Kim I.S."/>
        </authorList>
    </citation>
    <scope>NUCLEOTIDE SEQUENCE [LARGE SCALE GENOMIC DNA]</scope>
    <source>
        <strain evidence="2 3">DSM 45346</strain>
    </source>
</reference>
<organism evidence="2 3">
    <name type="scientific">Actinomadura chokoriensis</name>
    <dbReference type="NCBI Taxonomy" id="454156"/>
    <lineage>
        <taxon>Bacteria</taxon>
        <taxon>Bacillati</taxon>
        <taxon>Actinomycetota</taxon>
        <taxon>Actinomycetes</taxon>
        <taxon>Streptosporangiales</taxon>
        <taxon>Thermomonosporaceae</taxon>
        <taxon>Actinomadura</taxon>
    </lineage>
</organism>